<gene>
    <name evidence="1" type="ORF">SCALOS_LOCUS7295</name>
</gene>
<sequence length="493" mass="57244">FKDEKVDKGLWWKIENMQGSILIKNKRIGIKRKVDLLSVDIFDKSTTHQGNKIMRLYNNDSQRDFNNNDTDFSDDEDENIQDNSEETITGVLSLSNENKSSILENLENRLATTYKVVSLFDRQFPYTKELYNTFPDQIKILENEWEKAEVTIQKTIEEGWEVSRAKKLVDKYYEAIVSHFDETSDADHEMLITVFSEPPFSDFSYRRDAELIWCQRTITNLSSLFNNEASEHCYRSEIVNPLLTGTFEMIERSVWLEIGEIENEIQKMQRNDTKKDNERSKLGMKHDGVINMIIHGKKYQIGFLEVVGNAFNNDIADRNSDLEKLYKAMSLSLWNQRTHLYNETLQFSAFAILVHGKTFNFLSMNYINDEFVVKNYADFILPTTNECLLRVPKILETYYREHLKSHHKVVCSPSNSPPEASPNNKVLRNTFRTNINSPEVSPIQKSAQTNIIPPDALMNDKVLRTNINSSEALTNCRVLRRSSRINLTPADVN</sequence>
<accession>A0ACA9N120</accession>
<evidence type="ECO:0000313" key="2">
    <source>
        <dbReference type="Proteomes" id="UP000789860"/>
    </source>
</evidence>
<comment type="caution">
    <text evidence="1">The sequence shown here is derived from an EMBL/GenBank/DDBJ whole genome shotgun (WGS) entry which is preliminary data.</text>
</comment>
<keyword evidence="2" id="KW-1185">Reference proteome</keyword>
<evidence type="ECO:0000313" key="1">
    <source>
        <dbReference type="EMBL" id="CAG8611126.1"/>
    </source>
</evidence>
<name>A0ACA9N120_9GLOM</name>
<reference evidence="1" key="1">
    <citation type="submission" date="2021-06" db="EMBL/GenBank/DDBJ databases">
        <authorList>
            <person name="Kallberg Y."/>
            <person name="Tangrot J."/>
            <person name="Rosling A."/>
        </authorList>
    </citation>
    <scope>NUCLEOTIDE SEQUENCE</scope>
    <source>
        <strain evidence="1">AU212A</strain>
    </source>
</reference>
<feature type="non-terminal residue" evidence="1">
    <location>
        <position position="1"/>
    </location>
</feature>
<protein>
    <submittedName>
        <fullName evidence="1">5493_t:CDS:1</fullName>
    </submittedName>
</protein>
<dbReference type="Proteomes" id="UP000789860">
    <property type="component" value="Unassembled WGS sequence"/>
</dbReference>
<organism evidence="1 2">
    <name type="scientific">Scutellospora calospora</name>
    <dbReference type="NCBI Taxonomy" id="85575"/>
    <lineage>
        <taxon>Eukaryota</taxon>
        <taxon>Fungi</taxon>
        <taxon>Fungi incertae sedis</taxon>
        <taxon>Mucoromycota</taxon>
        <taxon>Glomeromycotina</taxon>
        <taxon>Glomeromycetes</taxon>
        <taxon>Diversisporales</taxon>
        <taxon>Gigasporaceae</taxon>
        <taxon>Scutellospora</taxon>
    </lineage>
</organism>
<proteinExistence type="predicted"/>
<dbReference type="EMBL" id="CAJVPM010015956">
    <property type="protein sequence ID" value="CAG8611126.1"/>
    <property type="molecule type" value="Genomic_DNA"/>
</dbReference>